<dbReference type="OMA" id="YVCHRSD"/>
<evidence type="ECO:0000259" key="10">
    <source>
        <dbReference type="SMART" id="SM00228"/>
    </source>
</evidence>
<dbReference type="InterPro" id="IPR036034">
    <property type="entry name" value="PDZ_sf"/>
</dbReference>
<dbReference type="InterPro" id="IPR043987">
    <property type="entry name" value="CCZ1/INTU/HSP4_longin_1"/>
</dbReference>
<dbReference type="SMART" id="SM00228">
    <property type="entry name" value="PDZ"/>
    <property type="match status" value="1"/>
</dbReference>
<dbReference type="PANTHER" id="PTHR21082">
    <property type="entry name" value="PROTEIN INTURNED"/>
    <property type="match status" value="1"/>
</dbReference>
<dbReference type="AlphaFoldDB" id="A0A401NQ84"/>
<dbReference type="EMBL" id="BFAA01006601">
    <property type="protein sequence ID" value="GCB63025.1"/>
    <property type="molecule type" value="Genomic_DNA"/>
</dbReference>
<dbReference type="GO" id="GO:0001736">
    <property type="term" value="P:establishment of planar polarity"/>
    <property type="evidence" value="ECO:0007669"/>
    <property type="project" value="InterPro"/>
</dbReference>
<evidence type="ECO:0000313" key="11">
    <source>
        <dbReference type="EMBL" id="GCB63025.1"/>
    </source>
</evidence>
<feature type="compositionally biased region" description="Low complexity" evidence="9">
    <location>
        <begin position="27"/>
        <end position="51"/>
    </location>
</feature>
<accession>A0A401NQ84</accession>
<evidence type="ECO:0000313" key="12">
    <source>
        <dbReference type="Proteomes" id="UP000288216"/>
    </source>
</evidence>
<evidence type="ECO:0000256" key="2">
    <source>
        <dbReference type="ARBA" id="ARBA00004241"/>
    </source>
</evidence>
<evidence type="ECO:0000256" key="7">
    <source>
        <dbReference type="ARBA" id="ARBA00022794"/>
    </source>
</evidence>
<name>A0A401NQ84_SCYTO</name>
<protein>
    <recommendedName>
        <fullName evidence="4">Protein inturned</fullName>
    </recommendedName>
    <alternativeName>
        <fullName evidence="8">Inturned planar cell polarity effector homolog</fullName>
    </alternativeName>
</protein>
<dbReference type="GO" id="GO:0005737">
    <property type="term" value="C:cytoplasm"/>
    <property type="evidence" value="ECO:0007669"/>
    <property type="project" value="TreeGrafter"/>
</dbReference>
<feature type="region of interest" description="Disordered" evidence="9">
    <location>
        <begin position="777"/>
        <end position="800"/>
    </location>
</feature>
<dbReference type="GO" id="GO:0005929">
    <property type="term" value="C:cilium"/>
    <property type="evidence" value="ECO:0007669"/>
    <property type="project" value="TreeGrafter"/>
</dbReference>
<dbReference type="GO" id="GO:0016192">
    <property type="term" value="P:vesicle-mediated transport"/>
    <property type="evidence" value="ECO:0007669"/>
    <property type="project" value="InterPro"/>
</dbReference>
<keyword evidence="12" id="KW-1185">Reference proteome</keyword>
<keyword evidence="7" id="KW-0970">Cilium biogenesis/degradation</keyword>
<proteinExistence type="inferred from homology"/>
<comment type="subcellular location">
    <subcellularLocation>
        <location evidence="2">Cell surface</location>
    </subcellularLocation>
    <subcellularLocation>
        <location evidence="1">Cytoplasm</location>
        <location evidence="1">Cytoskeleton</location>
        <location evidence="1">Cilium basal body</location>
    </subcellularLocation>
</comment>
<dbReference type="InterPro" id="IPR043989">
    <property type="entry name" value="CCZ1/INTU/HSP4_longin_3"/>
</dbReference>
<comment type="similarity">
    <text evidence="3">Belongs to the inturned family.</text>
</comment>
<reference evidence="11 12" key="1">
    <citation type="journal article" date="2018" name="Nat. Ecol. Evol.">
        <title>Shark genomes provide insights into elasmobranch evolution and the origin of vertebrates.</title>
        <authorList>
            <person name="Hara Y"/>
            <person name="Yamaguchi K"/>
            <person name="Onimaru K"/>
            <person name="Kadota M"/>
            <person name="Koyanagi M"/>
            <person name="Keeley SD"/>
            <person name="Tatsumi K"/>
            <person name="Tanaka K"/>
            <person name="Motone F"/>
            <person name="Kageyama Y"/>
            <person name="Nozu R"/>
            <person name="Adachi N"/>
            <person name="Nishimura O"/>
            <person name="Nakagawa R"/>
            <person name="Tanegashima C"/>
            <person name="Kiyatake I"/>
            <person name="Matsumoto R"/>
            <person name="Murakumo K"/>
            <person name="Nishida K"/>
            <person name="Terakita A"/>
            <person name="Kuratani S"/>
            <person name="Sato K"/>
            <person name="Hyodo S Kuraku.S."/>
        </authorList>
    </citation>
    <scope>NUCLEOTIDE SEQUENCE [LARGE SCALE GENOMIC DNA]</scope>
</reference>
<evidence type="ECO:0000256" key="4">
    <source>
        <dbReference type="ARBA" id="ARBA00015639"/>
    </source>
</evidence>
<keyword evidence="6" id="KW-0963">Cytoplasm</keyword>
<comment type="caution">
    <text evidence="11">The sequence shown here is derived from an EMBL/GenBank/DDBJ whole genome shotgun (WGS) entry which is preliminary data.</text>
</comment>
<dbReference type="STRING" id="75743.A0A401NQ84"/>
<organism evidence="11 12">
    <name type="scientific">Scyliorhinus torazame</name>
    <name type="common">Cloudy catshark</name>
    <name type="synonym">Catulus torazame</name>
    <dbReference type="NCBI Taxonomy" id="75743"/>
    <lineage>
        <taxon>Eukaryota</taxon>
        <taxon>Metazoa</taxon>
        <taxon>Chordata</taxon>
        <taxon>Craniata</taxon>
        <taxon>Vertebrata</taxon>
        <taxon>Chondrichthyes</taxon>
        <taxon>Elasmobranchii</taxon>
        <taxon>Galeomorphii</taxon>
        <taxon>Galeoidea</taxon>
        <taxon>Carcharhiniformes</taxon>
        <taxon>Scyliorhinidae</taxon>
        <taxon>Scyliorhinus</taxon>
    </lineage>
</organism>
<evidence type="ECO:0000256" key="1">
    <source>
        <dbReference type="ARBA" id="ARBA00004120"/>
    </source>
</evidence>
<feature type="region of interest" description="Disordered" evidence="9">
    <location>
        <begin position="1"/>
        <end position="59"/>
    </location>
</feature>
<feature type="domain" description="PDZ" evidence="10">
    <location>
        <begin position="207"/>
        <end position="297"/>
    </location>
</feature>
<dbReference type="InterPro" id="IPR043988">
    <property type="entry name" value="CCZ1/INTU_longin_2"/>
</dbReference>
<evidence type="ECO:0000256" key="9">
    <source>
        <dbReference type="SAM" id="MobiDB-lite"/>
    </source>
</evidence>
<feature type="compositionally biased region" description="Polar residues" evidence="9">
    <location>
        <begin position="782"/>
        <end position="793"/>
    </location>
</feature>
<dbReference type="GO" id="GO:0060271">
    <property type="term" value="P:cilium assembly"/>
    <property type="evidence" value="ECO:0007669"/>
    <property type="project" value="InterPro"/>
</dbReference>
<dbReference type="Pfam" id="PF19032">
    <property type="entry name" value="Intu_longin_2"/>
    <property type="match status" value="1"/>
</dbReference>
<evidence type="ECO:0000256" key="5">
    <source>
        <dbReference type="ARBA" id="ARBA00022473"/>
    </source>
</evidence>
<sequence length="986" mass="109646">MSRRVAGASRGAGPAREGNYETPHTLGGSPASEAEAGSTSSGAPTSDSESCSSDDLEPEWLDDVQKNGELFYLELSESEEDVLIQANSTSASLINHVRFSEKEAEVITDHKPKEACKHEHKLKLKKLANVLKKKKVRYTHSCSKAVSSKDTEQRSSQPPGPASILRHQTNPKIGVSVLLFYKDVYVYVNPNKISDKSLDKGTKLLEAFVGIIHQPSRKNPVVGKHSDRLTDTKMTTEEQLVVHSLVHGSAAMKCGQILIGDALVAVNDVEVTTENIERVLSCIPGPMQVKLTIETFAPDPVGTSQSFANPTKPVPTDSNLVKLLWGEDTTDLQMGIGNVPHIAIYLTLMLESEDSKEKQEILYQYPMTNISQKLKNVRGIFLTLCDMLENITGGQIISSSLLLDGKLINVGYWKEGSNLLLIGLPAERVPLLQLRNMIRNVVRTLKYMYNSLDSAFCKSENVPQLDHFFNLYFQRAIQPAKLNCRASPSSQCYSSSSAMFTDGLPGVRWLTLPQGVKVDIDTALSDLESADFGELSEDYYDMRRLYVILGSCLFFKGYLIGNHLPKDDLLDIARYCQHYCLLPLAAERRIGQLIIWRETFPCRHLFSSHKPIIEDYQEPKGRYFLLIVGLRHLMMCVLLEAGGCASKIHGNPGPDSVYVDQVKSTLLQLEGLEASIQDRLDSSSTASLSCADWFLPSSRDKFESISSSPIINKLQGTTKSAQSSTSRRTLFGDSNLRMQKSSPPRSNSASESGGERHGDAGSFSMNFSPHFTLDTIKKQPQRESQGSCATEGSGSVFKSKKKQNFPNPFYLGSMKKSLSETETEEMLSITKLTSGSENTLFYYISLETVQGIFLAPTHTDITQLNGSVHSQLIKNFHRCCLSIRSVFQQTLDKQERKYPDIIYNSSQMNLRKSSSGLGPVKEHGVLFQCSPENWIDQKKPPPIMSYWVVGRLFIDPHPQEFYVCFHDSVTEIAVELAFRLSFGLIT</sequence>
<feature type="region of interest" description="Disordered" evidence="9">
    <location>
        <begin position="142"/>
        <end position="167"/>
    </location>
</feature>
<feature type="compositionally biased region" description="Polar residues" evidence="9">
    <location>
        <begin position="713"/>
        <end position="728"/>
    </location>
</feature>
<gene>
    <name evidence="11" type="ORF">scyTo_0013147</name>
</gene>
<dbReference type="PANTHER" id="PTHR21082:SF4">
    <property type="entry name" value="PROTEIN INTURNED"/>
    <property type="match status" value="1"/>
</dbReference>
<dbReference type="GO" id="GO:0009986">
    <property type="term" value="C:cell surface"/>
    <property type="evidence" value="ECO:0007669"/>
    <property type="project" value="UniProtKB-SubCell"/>
</dbReference>
<dbReference type="OrthoDB" id="10038586at2759"/>
<dbReference type="InterPro" id="IPR001478">
    <property type="entry name" value="PDZ"/>
</dbReference>
<keyword evidence="5" id="KW-0217">Developmental protein</keyword>
<dbReference type="Proteomes" id="UP000288216">
    <property type="component" value="Unassembled WGS sequence"/>
</dbReference>
<evidence type="ECO:0000256" key="3">
    <source>
        <dbReference type="ARBA" id="ARBA00010034"/>
    </source>
</evidence>
<feature type="region of interest" description="Disordered" evidence="9">
    <location>
        <begin position="713"/>
        <end position="764"/>
    </location>
</feature>
<dbReference type="GO" id="GO:0007399">
    <property type="term" value="P:nervous system development"/>
    <property type="evidence" value="ECO:0007669"/>
    <property type="project" value="TreeGrafter"/>
</dbReference>
<dbReference type="Pfam" id="PF19031">
    <property type="entry name" value="Intu_longin_1"/>
    <property type="match status" value="1"/>
</dbReference>
<feature type="compositionally biased region" description="Low complexity" evidence="9">
    <location>
        <begin position="741"/>
        <end position="752"/>
    </location>
</feature>
<dbReference type="Pfam" id="PF19033">
    <property type="entry name" value="Intu_longin_3"/>
    <property type="match status" value="1"/>
</dbReference>
<dbReference type="Gene3D" id="2.30.42.10">
    <property type="match status" value="1"/>
</dbReference>
<evidence type="ECO:0000256" key="8">
    <source>
        <dbReference type="ARBA" id="ARBA00032633"/>
    </source>
</evidence>
<evidence type="ECO:0000256" key="6">
    <source>
        <dbReference type="ARBA" id="ARBA00022490"/>
    </source>
</evidence>
<dbReference type="InterPro" id="IPR039151">
    <property type="entry name" value="INTU"/>
</dbReference>
<dbReference type="SUPFAM" id="SSF50156">
    <property type="entry name" value="PDZ domain-like"/>
    <property type="match status" value="1"/>
</dbReference>